<feature type="chain" id="PRO_5037941912" evidence="2">
    <location>
        <begin position="18"/>
        <end position="219"/>
    </location>
</feature>
<keyword evidence="2" id="KW-0732">Signal</keyword>
<dbReference type="AlphaFoldDB" id="A0A914QV51"/>
<keyword evidence="3" id="KW-1185">Reference proteome</keyword>
<dbReference type="InterPro" id="IPR001096">
    <property type="entry name" value="Peptidase_C13"/>
</dbReference>
<organism evidence="3 4">
    <name type="scientific">Panagrolaimus davidi</name>
    <dbReference type="NCBI Taxonomy" id="227884"/>
    <lineage>
        <taxon>Eukaryota</taxon>
        <taxon>Metazoa</taxon>
        <taxon>Ecdysozoa</taxon>
        <taxon>Nematoda</taxon>
        <taxon>Chromadorea</taxon>
        <taxon>Rhabditida</taxon>
        <taxon>Tylenchina</taxon>
        <taxon>Panagrolaimomorpha</taxon>
        <taxon>Panagrolaimoidea</taxon>
        <taxon>Panagrolaimidae</taxon>
        <taxon>Panagrolaimus</taxon>
    </lineage>
</organism>
<protein>
    <submittedName>
        <fullName evidence="4">Legumain</fullName>
    </submittedName>
</protein>
<reference evidence="4" key="1">
    <citation type="submission" date="2022-11" db="UniProtKB">
        <authorList>
            <consortium name="WormBaseParasite"/>
        </authorList>
    </citation>
    <scope>IDENTIFICATION</scope>
</reference>
<dbReference type="PANTHER" id="PTHR12000:SF42">
    <property type="entry name" value="LEGUMAIN"/>
    <property type="match status" value="1"/>
</dbReference>
<accession>A0A914QV51</accession>
<dbReference type="Proteomes" id="UP000887578">
    <property type="component" value="Unplaced"/>
</dbReference>
<evidence type="ECO:0000313" key="3">
    <source>
        <dbReference type="Proteomes" id="UP000887578"/>
    </source>
</evidence>
<name>A0A914QV51_9BILA</name>
<feature type="signal peptide" evidence="2">
    <location>
        <begin position="1"/>
        <end position="17"/>
    </location>
</feature>
<dbReference type="WBParaSite" id="PDA_v2.g7862.t1">
    <property type="protein sequence ID" value="PDA_v2.g7862.t1"/>
    <property type="gene ID" value="PDA_v2.g7862"/>
</dbReference>
<evidence type="ECO:0000313" key="4">
    <source>
        <dbReference type="WBParaSite" id="PDA_v2.g7862.t1"/>
    </source>
</evidence>
<dbReference type="Pfam" id="PF01650">
    <property type="entry name" value="Peptidase_C13"/>
    <property type="match status" value="1"/>
</dbReference>
<sequence length="219" mass="25129">MKFVLLYLTAIICLVKSETISTNDGNPKGNTWAVLIAGTKDWENYRHQADICHSYHILIENGVKPEHIIVMMYDDIAFNKQNMYPGKVFNEPRGKDVYNGIKIDYSESFVTSEIFLNVLKGNKSGNAGKGSGRVLESGELDYVFVFYVAHGDHEILTMPEGFILHKNELFDTFKVMSENKMYKSMLFYLESCKSGSMFVDLNPEWNSKFIILIKKFNIF</sequence>
<dbReference type="GO" id="GO:0004197">
    <property type="term" value="F:cysteine-type endopeptidase activity"/>
    <property type="evidence" value="ECO:0007669"/>
    <property type="project" value="TreeGrafter"/>
</dbReference>
<dbReference type="Gene3D" id="3.40.50.1460">
    <property type="match status" value="1"/>
</dbReference>
<dbReference type="GO" id="GO:0051603">
    <property type="term" value="P:proteolysis involved in protein catabolic process"/>
    <property type="evidence" value="ECO:0007669"/>
    <property type="project" value="TreeGrafter"/>
</dbReference>
<dbReference type="GO" id="GO:0005773">
    <property type="term" value="C:vacuole"/>
    <property type="evidence" value="ECO:0007669"/>
    <property type="project" value="GOC"/>
</dbReference>
<dbReference type="PANTHER" id="PTHR12000">
    <property type="entry name" value="HEMOGLOBINASE FAMILY MEMBER"/>
    <property type="match status" value="1"/>
</dbReference>
<evidence type="ECO:0000256" key="2">
    <source>
        <dbReference type="SAM" id="SignalP"/>
    </source>
</evidence>
<evidence type="ECO:0000256" key="1">
    <source>
        <dbReference type="ARBA" id="ARBA00009941"/>
    </source>
</evidence>
<comment type="similarity">
    <text evidence="1">Belongs to the peptidase C13 family.</text>
</comment>
<dbReference type="GO" id="GO:0006624">
    <property type="term" value="P:vacuolar protein processing"/>
    <property type="evidence" value="ECO:0007669"/>
    <property type="project" value="TreeGrafter"/>
</dbReference>
<dbReference type="PRINTS" id="PR00776">
    <property type="entry name" value="HEMOGLOBNASE"/>
</dbReference>
<proteinExistence type="inferred from homology"/>